<evidence type="ECO:0000256" key="1">
    <source>
        <dbReference type="SAM" id="Phobius"/>
    </source>
</evidence>
<keyword evidence="1" id="KW-0472">Membrane</keyword>
<proteinExistence type="predicted"/>
<keyword evidence="1" id="KW-1133">Transmembrane helix</keyword>
<keyword evidence="1" id="KW-0812">Transmembrane</keyword>
<organism evidence="2">
    <name type="scientific">Arundo donax</name>
    <name type="common">Giant reed</name>
    <name type="synonym">Donax arundinaceus</name>
    <dbReference type="NCBI Taxonomy" id="35708"/>
    <lineage>
        <taxon>Eukaryota</taxon>
        <taxon>Viridiplantae</taxon>
        <taxon>Streptophyta</taxon>
        <taxon>Embryophyta</taxon>
        <taxon>Tracheophyta</taxon>
        <taxon>Spermatophyta</taxon>
        <taxon>Magnoliopsida</taxon>
        <taxon>Liliopsida</taxon>
        <taxon>Poales</taxon>
        <taxon>Poaceae</taxon>
        <taxon>PACMAD clade</taxon>
        <taxon>Arundinoideae</taxon>
        <taxon>Arundineae</taxon>
        <taxon>Arundo</taxon>
    </lineage>
</organism>
<reference evidence="2" key="2">
    <citation type="journal article" date="2015" name="Data Brief">
        <title>Shoot transcriptome of the giant reed, Arundo donax.</title>
        <authorList>
            <person name="Barrero R.A."/>
            <person name="Guerrero F.D."/>
            <person name="Moolhuijzen P."/>
            <person name="Goolsby J.A."/>
            <person name="Tidwell J."/>
            <person name="Bellgard S.E."/>
            <person name="Bellgard M.I."/>
        </authorList>
    </citation>
    <scope>NUCLEOTIDE SEQUENCE</scope>
    <source>
        <tissue evidence="2">Shoot tissue taken approximately 20 cm above the soil surface</tissue>
    </source>
</reference>
<protein>
    <submittedName>
        <fullName evidence="2">Uncharacterized protein</fullName>
    </submittedName>
</protein>
<reference evidence="2" key="1">
    <citation type="submission" date="2014-09" db="EMBL/GenBank/DDBJ databases">
        <authorList>
            <person name="Magalhaes I.L.F."/>
            <person name="Oliveira U."/>
            <person name="Santos F.R."/>
            <person name="Vidigal T.H.D.A."/>
            <person name="Brescovit A.D."/>
            <person name="Santos A.J."/>
        </authorList>
    </citation>
    <scope>NUCLEOTIDE SEQUENCE</scope>
    <source>
        <tissue evidence="2">Shoot tissue taken approximately 20 cm above the soil surface</tissue>
    </source>
</reference>
<feature type="transmembrane region" description="Helical" evidence="1">
    <location>
        <begin position="12"/>
        <end position="31"/>
    </location>
</feature>
<name>A0A0A8Z8C5_ARUDO</name>
<accession>A0A0A8Z8C5</accession>
<dbReference type="AlphaFoldDB" id="A0A0A8Z8C5"/>
<evidence type="ECO:0000313" key="2">
    <source>
        <dbReference type="EMBL" id="JAD33005.1"/>
    </source>
</evidence>
<dbReference type="EMBL" id="GBRH01264890">
    <property type="protein sequence ID" value="JAD33005.1"/>
    <property type="molecule type" value="Transcribed_RNA"/>
</dbReference>
<sequence>MQQNENLWNYHFISAIISILQILNRVTFTVTQKSILNREPFNVLYS</sequence>